<accession>A0A6C0EYN6</accession>
<proteinExistence type="predicted"/>
<feature type="transmembrane region" description="Helical" evidence="1">
    <location>
        <begin position="535"/>
        <end position="552"/>
    </location>
</feature>
<organism evidence="2">
    <name type="scientific">viral metagenome</name>
    <dbReference type="NCBI Taxonomy" id="1070528"/>
    <lineage>
        <taxon>unclassified sequences</taxon>
        <taxon>metagenomes</taxon>
        <taxon>organismal metagenomes</taxon>
    </lineage>
</organism>
<feature type="transmembrane region" description="Helical" evidence="1">
    <location>
        <begin position="41"/>
        <end position="62"/>
    </location>
</feature>
<dbReference type="AlphaFoldDB" id="A0A6C0EYN6"/>
<protein>
    <submittedName>
        <fullName evidence="2">Uncharacterized protein</fullName>
    </submittedName>
</protein>
<evidence type="ECO:0000256" key="1">
    <source>
        <dbReference type="SAM" id="Phobius"/>
    </source>
</evidence>
<name>A0A6C0EYN6_9ZZZZ</name>
<dbReference type="InterPro" id="IPR013320">
    <property type="entry name" value="ConA-like_dom_sf"/>
</dbReference>
<dbReference type="Gene3D" id="2.60.120.200">
    <property type="match status" value="1"/>
</dbReference>
<keyword evidence="1" id="KW-0472">Membrane</keyword>
<sequence length="553" mass="60791">MNNTSKNNTSKNTNNIKIIQPNTRPVITISNSGSGYSGSNVFGIILLVVIIIGFIGAAYWAYNFYTSKTFSNNTGTEVMPDVRDASSSLAIASGTIPSSSYSNEYSISFWLNIADYNYNYGSEKVIMRRGTAGSGNPEIVLAAKSNDLIVRLKLQSGSQTVSQFTDIPINLKPFEQFAKNKQAEELPSTDINFGLDNNKNFFKIGDNNVDYPMIQYTMESNCSKTYNPGDYFNMISGNNINKLGENIEHFTNVDDAVNATVAVVVDLCAILKTLQTQQAADDSVENMNNLFQSLINTLESIRSIAKSGDDINTNLSKLMTALPTSQSTSIFNQQIDKLKADLEILSTFNNVQFDYTTGMKAVNAKMNSINCPLTFDSATEVDGTISFFENMINNLQKSLYTYINNMGVGIKKTYPELGATNIGCLVDSRGANTDPTVGTCMVKMIPLQKWVSVIVSVYNQVVDIYIDGQLSSSCVLKSFPVVSTDAVNITPDGGFSGKIARVNFMNYAMTVQQSRNIYYKGPVTSTGILSMIPNWVYWVLFIIIIIAILYSVL</sequence>
<dbReference type="SUPFAM" id="SSF49899">
    <property type="entry name" value="Concanavalin A-like lectins/glucanases"/>
    <property type="match status" value="1"/>
</dbReference>
<reference evidence="2" key="1">
    <citation type="journal article" date="2020" name="Nature">
        <title>Giant virus diversity and host interactions through global metagenomics.</title>
        <authorList>
            <person name="Schulz F."/>
            <person name="Roux S."/>
            <person name="Paez-Espino D."/>
            <person name="Jungbluth S."/>
            <person name="Walsh D.A."/>
            <person name="Denef V.J."/>
            <person name="McMahon K.D."/>
            <person name="Konstantinidis K.T."/>
            <person name="Eloe-Fadrosh E.A."/>
            <person name="Kyrpides N.C."/>
            <person name="Woyke T."/>
        </authorList>
    </citation>
    <scope>NUCLEOTIDE SEQUENCE</scope>
    <source>
        <strain evidence="2">GVMAG-M-3300009161-52</strain>
    </source>
</reference>
<dbReference type="EMBL" id="MN738987">
    <property type="protein sequence ID" value="QHT34148.1"/>
    <property type="molecule type" value="Genomic_DNA"/>
</dbReference>
<evidence type="ECO:0000313" key="2">
    <source>
        <dbReference type="EMBL" id="QHT34148.1"/>
    </source>
</evidence>
<keyword evidence="1" id="KW-0812">Transmembrane</keyword>
<keyword evidence="1" id="KW-1133">Transmembrane helix</keyword>